<sequence>MTPSQTRDLSPLNNTSSTRAPGSLTVASHHTAAQSHTPDTQSVDMVQVAAHMLKDLIPNLSQDGDRRSKASISWLLKDMHNGKFAEGCKISFKNGKQLLSCLDKVANGYEKALLINDSSSAKTLSFRLGGLMEQEQWTWFGPQKYLCIPGKQPECVNDEPLSGDAAWEIESDVAQFASLSVWPVLTRLASLPKHLSNKNSTYAGNTMIGFLPKIKAPEGETHNPNWPGFVQTVLHKTLKRILKPFQRTSKDGYSVDCADGIRQDIVPIFLIITQDLEEQNSKMNWEFDFDQYRKLIH</sequence>
<reference evidence="1" key="1">
    <citation type="submission" date="2021-06" db="EMBL/GenBank/DDBJ databases">
        <authorList>
            <person name="Kallberg Y."/>
            <person name="Tangrot J."/>
            <person name="Rosling A."/>
        </authorList>
    </citation>
    <scope>NUCLEOTIDE SEQUENCE</scope>
    <source>
        <strain evidence="1">CL356</strain>
    </source>
</reference>
<evidence type="ECO:0000313" key="1">
    <source>
        <dbReference type="EMBL" id="CAG8710144.1"/>
    </source>
</evidence>
<comment type="caution">
    <text evidence="1">The sequence shown here is derived from an EMBL/GenBank/DDBJ whole genome shotgun (WGS) entry which is preliminary data.</text>
</comment>
<protein>
    <submittedName>
        <fullName evidence="1">17090_t:CDS:1</fullName>
    </submittedName>
</protein>
<gene>
    <name evidence="1" type="ORF">ACOLOM_LOCUS10629</name>
</gene>
<evidence type="ECO:0000313" key="2">
    <source>
        <dbReference type="Proteomes" id="UP000789525"/>
    </source>
</evidence>
<dbReference type="Proteomes" id="UP000789525">
    <property type="component" value="Unassembled WGS sequence"/>
</dbReference>
<keyword evidence="2" id="KW-1185">Reference proteome</keyword>
<name>A0ACA9PK06_9GLOM</name>
<organism evidence="1 2">
    <name type="scientific">Acaulospora colombiana</name>
    <dbReference type="NCBI Taxonomy" id="27376"/>
    <lineage>
        <taxon>Eukaryota</taxon>
        <taxon>Fungi</taxon>
        <taxon>Fungi incertae sedis</taxon>
        <taxon>Mucoromycota</taxon>
        <taxon>Glomeromycotina</taxon>
        <taxon>Glomeromycetes</taxon>
        <taxon>Diversisporales</taxon>
        <taxon>Acaulosporaceae</taxon>
        <taxon>Acaulospora</taxon>
    </lineage>
</organism>
<proteinExistence type="predicted"/>
<dbReference type="EMBL" id="CAJVPT010035060">
    <property type="protein sequence ID" value="CAG8710144.1"/>
    <property type="molecule type" value="Genomic_DNA"/>
</dbReference>
<accession>A0ACA9PK06</accession>